<dbReference type="EMBL" id="QKWH01000001">
    <property type="protein sequence ID" value="PZR55272.1"/>
    <property type="molecule type" value="Genomic_DNA"/>
</dbReference>
<reference evidence="2 3" key="1">
    <citation type="submission" date="2018-06" db="EMBL/GenBank/DDBJ databases">
        <title>Whole genome sequencing of a novel hydrocarbon degrading bacterial strain, PW21 isolated from oil contaminated produced water sample.</title>
        <authorList>
            <person name="Nagkirti P."/>
            <person name="Shaikh A."/>
            <person name="Gowdaman V."/>
            <person name="Engineer A.E."/>
            <person name="Dagar S."/>
            <person name="Dhakephalkar P.K."/>
        </authorList>
    </citation>
    <scope>NUCLEOTIDE SEQUENCE [LARGE SCALE GENOMIC DNA]</scope>
    <source>
        <strain evidence="2 3">PW21</strain>
    </source>
</reference>
<accession>A0A2W5WX87</accession>
<dbReference type="AlphaFoldDB" id="A0A2W5WX87"/>
<evidence type="ECO:0000256" key="1">
    <source>
        <dbReference type="SAM" id="MobiDB-lite"/>
    </source>
</evidence>
<dbReference type="Proteomes" id="UP000248783">
    <property type="component" value="Unassembled WGS sequence"/>
</dbReference>
<dbReference type="RefSeq" id="WP_111249636.1">
    <property type="nucleotide sequence ID" value="NZ_QKWH01000001.1"/>
</dbReference>
<organism evidence="2 3">
    <name type="scientific">Xylanimonas oleitrophica</name>
    <dbReference type="NCBI Taxonomy" id="2607479"/>
    <lineage>
        <taxon>Bacteria</taxon>
        <taxon>Bacillati</taxon>
        <taxon>Actinomycetota</taxon>
        <taxon>Actinomycetes</taxon>
        <taxon>Micrococcales</taxon>
        <taxon>Promicromonosporaceae</taxon>
        <taxon>Xylanimonas</taxon>
    </lineage>
</organism>
<sequence length="128" mass="13514">MTAPSGYVARHLGAPAPSTDDSPTAYPHAKVREQVAEVVASHRGRILAKGRGLATGTFYSPQPVENRRPVERPRHEAPVAVRLAQVLRRDLADVLTLPSASAPDVLRELALARVSGLLADAAPRGSAA</sequence>
<feature type="region of interest" description="Disordered" evidence="1">
    <location>
        <begin position="1"/>
        <end position="25"/>
    </location>
</feature>
<gene>
    <name evidence="2" type="ORF">DNL40_02560</name>
</gene>
<comment type="caution">
    <text evidence="2">The sequence shown here is derived from an EMBL/GenBank/DDBJ whole genome shotgun (WGS) entry which is preliminary data.</text>
</comment>
<protein>
    <submittedName>
        <fullName evidence="2">Uncharacterized protein</fullName>
    </submittedName>
</protein>
<name>A0A2W5WX87_9MICO</name>
<keyword evidence="3" id="KW-1185">Reference proteome</keyword>
<proteinExistence type="predicted"/>
<evidence type="ECO:0000313" key="2">
    <source>
        <dbReference type="EMBL" id="PZR55272.1"/>
    </source>
</evidence>
<evidence type="ECO:0000313" key="3">
    <source>
        <dbReference type="Proteomes" id="UP000248783"/>
    </source>
</evidence>